<evidence type="ECO:0000313" key="2">
    <source>
        <dbReference type="EMBL" id="CRG92149.1"/>
    </source>
</evidence>
<keyword evidence="3" id="KW-1185">Reference proteome</keyword>
<feature type="compositionally biased region" description="Low complexity" evidence="1">
    <location>
        <begin position="102"/>
        <end position="116"/>
    </location>
</feature>
<name>A0A0U1M9A5_TALIS</name>
<protein>
    <submittedName>
        <fullName evidence="2">Uncharacterized protein</fullName>
    </submittedName>
</protein>
<proteinExistence type="predicted"/>
<gene>
    <name evidence="2" type="ORF">PISL3812_09205</name>
</gene>
<reference evidence="2 3" key="1">
    <citation type="submission" date="2015-04" db="EMBL/GenBank/DDBJ databases">
        <authorList>
            <person name="Syromyatnikov M.Y."/>
            <person name="Popov V.N."/>
        </authorList>
    </citation>
    <scope>NUCLEOTIDE SEQUENCE [LARGE SCALE GENOMIC DNA]</scope>
    <source>
        <strain evidence="2">WF-38-12</strain>
    </source>
</reference>
<sequence length="263" mass="29836">MDYLPARHLLPLTGVSRHFCAIIVQVLERRLLWVASLESDSWTLEVYLIQVGLEEDYNHASFNCQYIDTVGLVDSQDESLSVAQRLARLPNLYARYKPQQPAPVGSPSSSSTAEASGKNPGDMVQNRVSVLFDLEEENVGLSCCFNYYCPKDMQGMGDIVMLEGDEDCALLSRDWLNERAGRHISGADDDDKDDFVWFDAKEKNISVKFRVERKGHENKEETPSGTCNYELLIEEIRIRPVHILLMRNLHFGPSSRENIPLNP</sequence>
<dbReference type="STRING" id="28573.A0A0U1M9A5"/>
<dbReference type="EMBL" id="CVMT01000011">
    <property type="protein sequence ID" value="CRG92149.1"/>
    <property type="molecule type" value="Genomic_DNA"/>
</dbReference>
<organism evidence="2 3">
    <name type="scientific">Talaromyces islandicus</name>
    <name type="common">Penicillium islandicum</name>
    <dbReference type="NCBI Taxonomy" id="28573"/>
    <lineage>
        <taxon>Eukaryota</taxon>
        <taxon>Fungi</taxon>
        <taxon>Dikarya</taxon>
        <taxon>Ascomycota</taxon>
        <taxon>Pezizomycotina</taxon>
        <taxon>Eurotiomycetes</taxon>
        <taxon>Eurotiomycetidae</taxon>
        <taxon>Eurotiales</taxon>
        <taxon>Trichocomaceae</taxon>
        <taxon>Talaromyces</taxon>
        <taxon>Talaromyces sect. Islandici</taxon>
    </lineage>
</organism>
<evidence type="ECO:0000313" key="3">
    <source>
        <dbReference type="Proteomes" id="UP000054383"/>
    </source>
</evidence>
<evidence type="ECO:0000256" key="1">
    <source>
        <dbReference type="SAM" id="MobiDB-lite"/>
    </source>
</evidence>
<accession>A0A0U1M9A5</accession>
<dbReference type="AlphaFoldDB" id="A0A0U1M9A5"/>
<feature type="region of interest" description="Disordered" evidence="1">
    <location>
        <begin position="99"/>
        <end position="122"/>
    </location>
</feature>
<dbReference type="Proteomes" id="UP000054383">
    <property type="component" value="Unassembled WGS sequence"/>
</dbReference>